<dbReference type="EMBL" id="LT607412">
    <property type="protein sequence ID" value="SCE80213.1"/>
    <property type="molecule type" value="Genomic_DNA"/>
</dbReference>
<sequence length="95" mass="10632">MTLRRPGYLTFDDGRRYDMGYRRRDARPRLALWMLVALGDAVLLLVSAGIWALIALLSVVTVAVCGVAAWRLTRRSALASEDTPMVVPAMSRRRV</sequence>
<keyword evidence="1" id="KW-1133">Transmembrane helix</keyword>
<keyword evidence="3" id="KW-1185">Reference proteome</keyword>
<dbReference type="Proteomes" id="UP000198243">
    <property type="component" value="Chromosome I"/>
</dbReference>
<feature type="transmembrane region" description="Helical" evidence="1">
    <location>
        <begin position="52"/>
        <end position="70"/>
    </location>
</feature>
<evidence type="ECO:0000313" key="3">
    <source>
        <dbReference type="Proteomes" id="UP000198243"/>
    </source>
</evidence>
<reference evidence="3" key="1">
    <citation type="submission" date="2016-06" db="EMBL/GenBank/DDBJ databases">
        <authorList>
            <person name="Varghese N."/>
            <person name="Submissions Spin"/>
        </authorList>
    </citation>
    <scope>NUCLEOTIDE SEQUENCE [LARGE SCALE GENOMIC DNA]</scope>
    <source>
        <strain evidence="3">DSM 44875</strain>
    </source>
</reference>
<proteinExistence type="predicted"/>
<accession>A0A1C4V859</accession>
<keyword evidence="1" id="KW-0812">Transmembrane</keyword>
<organism evidence="2 3">
    <name type="scientific">Micromonospora coriariae</name>
    <dbReference type="NCBI Taxonomy" id="285665"/>
    <lineage>
        <taxon>Bacteria</taxon>
        <taxon>Bacillati</taxon>
        <taxon>Actinomycetota</taxon>
        <taxon>Actinomycetes</taxon>
        <taxon>Micromonosporales</taxon>
        <taxon>Micromonosporaceae</taxon>
        <taxon>Micromonospora</taxon>
    </lineage>
</organism>
<gene>
    <name evidence="2" type="ORF">GA0070607_1759</name>
</gene>
<name>A0A1C4V859_9ACTN</name>
<feature type="transmembrane region" description="Helical" evidence="1">
    <location>
        <begin position="30"/>
        <end position="46"/>
    </location>
</feature>
<keyword evidence="1" id="KW-0472">Membrane</keyword>
<evidence type="ECO:0000313" key="2">
    <source>
        <dbReference type="EMBL" id="SCE80213.1"/>
    </source>
</evidence>
<evidence type="ECO:0000256" key="1">
    <source>
        <dbReference type="SAM" id="Phobius"/>
    </source>
</evidence>
<dbReference type="AlphaFoldDB" id="A0A1C4V859"/>
<protein>
    <submittedName>
        <fullName evidence="2">Uncharacterized protein</fullName>
    </submittedName>
</protein>